<dbReference type="PANTHER" id="PTHR31030:SF1">
    <property type="entry name" value="PLASMA MEMBRANE FUSION PROTEIN PRM1"/>
    <property type="match status" value="1"/>
</dbReference>
<comment type="similarity">
    <text evidence="3 10">Belongs to the PRM1 family.</text>
</comment>
<protein>
    <recommendedName>
        <fullName evidence="10">Plasma membrane fusion protein PRM1</fullName>
    </recommendedName>
</protein>
<comment type="caution">
    <text evidence="10">Lacks conserved residue(s) required for the propagation of feature annotation.</text>
</comment>
<dbReference type="eggNOG" id="ENOG502QRP5">
    <property type="taxonomic scope" value="Eukaryota"/>
</dbReference>
<evidence type="ECO:0000256" key="10">
    <source>
        <dbReference type="RuleBase" id="RU366035"/>
    </source>
</evidence>
<dbReference type="FunCoup" id="G7E7H7">
    <property type="interactions" value="3"/>
</dbReference>
<evidence type="ECO:0000256" key="5">
    <source>
        <dbReference type="ARBA" id="ARBA00022692"/>
    </source>
</evidence>
<dbReference type="STRING" id="764103.G7E7H7"/>
<feature type="transmembrane region" description="Helical" evidence="10">
    <location>
        <begin position="609"/>
        <end position="628"/>
    </location>
</feature>
<dbReference type="GO" id="GO:0043332">
    <property type="term" value="C:mating projection tip"/>
    <property type="evidence" value="ECO:0007669"/>
    <property type="project" value="UniProtKB-UniRule"/>
</dbReference>
<evidence type="ECO:0000256" key="6">
    <source>
        <dbReference type="ARBA" id="ARBA00022971"/>
    </source>
</evidence>
<dbReference type="GO" id="GO:0032220">
    <property type="term" value="P:plasma membrane fusion involved in cytogamy"/>
    <property type="evidence" value="ECO:0007669"/>
    <property type="project" value="TreeGrafter"/>
</dbReference>
<organism evidence="11 12">
    <name type="scientific">Mixia osmundae (strain CBS 9802 / IAM 14324 / JCM 22182 / KY 12970)</name>
    <dbReference type="NCBI Taxonomy" id="764103"/>
    <lineage>
        <taxon>Eukaryota</taxon>
        <taxon>Fungi</taxon>
        <taxon>Dikarya</taxon>
        <taxon>Basidiomycota</taxon>
        <taxon>Pucciniomycotina</taxon>
        <taxon>Mixiomycetes</taxon>
        <taxon>Mixiales</taxon>
        <taxon>Mixiaceae</taxon>
        <taxon>Mixia</taxon>
    </lineage>
</organism>
<evidence type="ECO:0000256" key="9">
    <source>
        <dbReference type="ARBA" id="ARBA00023180"/>
    </source>
</evidence>
<dbReference type="HOGENOM" id="CLU_010191_2_0_1"/>
<keyword evidence="5 10" id="KW-0812">Transmembrane</keyword>
<comment type="caution">
    <text evidence="11">The sequence shown here is derived from an EMBL/GenBank/DDBJ whole genome shotgun (WGS) entry which is preliminary data.</text>
</comment>
<sequence length="733" mass="78796">MGKEQQMAASRTRYPSSDDHLGPFLGKRARCVLTVTAYPVIVLLLILQKLWTSLAGVPSAVAAAKNDIAKSCASSERVASLLASAPHYTAQGVNTMLASGTEDLVHGLGDVLSLVVQGLQAIVLFIVDTYRSLYLCLISLTVHGAMDLAISATEEFSSLLNSTTAAIRTDIQDGVQDLDTAISAIVDKINLLPGVDFTAPSFDVPQLTSLENVTVPSDFWNRLISLNDSLPTLDDLKASLDDIISTPFIALRQDVNGTLGAFAFDQSVLPVPALDNVEYCSDLDLGFVDEIGKGVQNVMKEGIVACCLLALVIIGVLCLWECWRCDREIETIESAKEIWLKQQQMSKRFSLDSRQTSGDLLSTRSLRVFLHDAQFPLLHKSVLACEAKVPALRRSSSARDSLSWLLSFICHPTALLVLALGLVGLISIEIQIAMLNDFRGPATQQAAAGTAILTQNASTALEARLQDASTQYAASVNSVLQTTETSLNTHVFGWIDTTGLNLNTTLNTFYSDLTGIINTTFDGTIFADAALGVIGCLLGSKVNAIEEGLTFVYDHARVSLPTVQSDVLLPSGNTTASVASAASDDSDGFVDKLIDSSIESLKHERGACYLFIAIWLALLFGALLVILVTHARQTKRDACQPKYASSHASSQITLVSNAASLARTVSAPRIVPVLSRLSCHPRWCDQSSPAESQHAPATFWDQQSEITTISLPPLPVPLTSHGRSWSGMSFLSR</sequence>
<dbReference type="OMA" id="NVFGWVN"/>
<dbReference type="Proteomes" id="UP000009131">
    <property type="component" value="Unassembled WGS sequence"/>
</dbReference>
<evidence type="ECO:0000256" key="3">
    <source>
        <dbReference type="ARBA" id="ARBA00010780"/>
    </source>
</evidence>
<feature type="transmembrane region" description="Helical" evidence="10">
    <location>
        <begin position="302"/>
        <end position="320"/>
    </location>
</feature>
<name>G7E7H7_MIXOS</name>
<dbReference type="OrthoDB" id="10248838at2759"/>
<dbReference type="InParanoid" id="G7E7H7"/>
<keyword evidence="12" id="KW-1185">Reference proteome</keyword>
<dbReference type="InterPro" id="IPR026777">
    <property type="entry name" value="PRM1"/>
</dbReference>
<reference evidence="11 12" key="1">
    <citation type="journal article" date="2011" name="J. Gen. Appl. Microbiol.">
        <title>Draft genome sequencing of the enigmatic basidiomycete Mixia osmundae.</title>
        <authorList>
            <person name="Nishida H."/>
            <person name="Nagatsuka Y."/>
            <person name="Sugiyama J."/>
        </authorList>
    </citation>
    <scope>NUCLEOTIDE SEQUENCE [LARGE SCALE GENOMIC DNA]</scope>
    <source>
        <strain evidence="12">CBS 9802 / IAM 14324 / JCM 22182 / KY 12970</strain>
    </source>
</reference>
<evidence type="ECO:0000256" key="1">
    <source>
        <dbReference type="ARBA" id="ARBA00002512"/>
    </source>
</evidence>
<dbReference type="AlphaFoldDB" id="G7E7H7"/>
<accession>G7E7H7</accession>
<gene>
    <name evidence="11" type="primary">Mo05475</name>
    <name evidence="11" type="ORF">E5Q_05475</name>
</gene>
<keyword evidence="8 10" id="KW-0472">Membrane</keyword>
<feature type="transmembrane region" description="Helical" evidence="10">
    <location>
        <begin position="402"/>
        <end position="426"/>
    </location>
</feature>
<evidence type="ECO:0000256" key="4">
    <source>
        <dbReference type="ARBA" id="ARBA00022475"/>
    </source>
</evidence>
<comment type="subcellular location">
    <subcellularLocation>
        <location evidence="2 10">Cell membrane</location>
        <topology evidence="2 10">Multi-pass membrane protein</topology>
    </subcellularLocation>
</comment>
<evidence type="ECO:0000256" key="2">
    <source>
        <dbReference type="ARBA" id="ARBA00004651"/>
    </source>
</evidence>
<evidence type="ECO:0000313" key="12">
    <source>
        <dbReference type="Proteomes" id="UP000009131"/>
    </source>
</evidence>
<keyword evidence="6 10" id="KW-0184">Conjugation</keyword>
<evidence type="ECO:0000313" key="11">
    <source>
        <dbReference type="EMBL" id="GAA98787.1"/>
    </source>
</evidence>
<proteinExistence type="inferred from homology"/>
<keyword evidence="7 10" id="KW-1133">Transmembrane helix</keyword>
<reference evidence="11 12" key="2">
    <citation type="journal article" date="2012" name="Open Biol.">
        <title>Characteristics of nucleosomes and linker DNA regions on the genome of the basidiomycete Mixia osmundae revealed by mono- and dinucleosome mapping.</title>
        <authorList>
            <person name="Nishida H."/>
            <person name="Kondo S."/>
            <person name="Matsumoto T."/>
            <person name="Suzuki Y."/>
            <person name="Yoshikawa H."/>
            <person name="Taylor T.D."/>
            <person name="Sugiyama J."/>
        </authorList>
    </citation>
    <scope>NUCLEOTIDE SEQUENCE [LARGE SCALE GENOMIC DNA]</scope>
    <source>
        <strain evidence="12">CBS 9802 / IAM 14324 / JCM 22182 / KY 12970</strain>
    </source>
</reference>
<evidence type="ECO:0000256" key="7">
    <source>
        <dbReference type="ARBA" id="ARBA00022989"/>
    </source>
</evidence>
<dbReference type="PANTHER" id="PTHR31030">
    <property type="entry name" value="PLASMA MEMBRANE FUSION PROTEIN PRM1"/>
    <property type="match status" value="1"/>
</dbReference>
<comment type="function">
    <text evidence="1 10">Involved in cell fusion during mating by stabilizing the plasma membrane fusion event.</text>
</comment>
<dbReference type="GO" id="GO:0005886">
    <property type="term" value="C:plasma membrane"/>
    <property type="evidence" value="ECO:0007669"/>
    <property type="project" value="UniProtKB-SubCell"/>
</dbReference>
<evidence type="ECO:0000256" key="8">
    <source>
        <dbReference type="ARBA" id="ARBA00023136"/>
    </source>
</evidence>
<dbReference type="EMBL" id="BABT02000165">
    <property type="protein sequence ID" value="GAA98787.1"/>
    <property type="molecule type" value="Genomic_DNA"/>
</dbReference>
<keyword evidence="9" id="KW-0325">Glycoprotein</keyword>
<keyword evidence="4 10" id="KW-1003">Cell membrane</keyword>
<dbReference type="RefSeq" id="XP_014566965.1">
    <property type="nucleotide sequence ID" value="XM_014711479.1"/>
</dbReference>